<accession>A0A1U9NLB4</accession>
<gene>
    <name evidence="1" type="ORF">STSP2_01904</name>
</gene>
<dbReference type="Proteomes" id="UP000189674">
    <property type="component" value="Chromosome"/>
</dbReference>
<name>A0A1U9NLB4_9BACT</name>
<dbReference type="RefSeq" id="WP_146661993.1">
    <property type="nucleotide sequence ID" value="NZ_CP019791.1"/>
</dbReference>
<organism evidence="1 2">
    <name type="scientific">Anaerohalosphaera lusitana</name>
    <dbReference type="NCBI Taxonomy" id="1936003"/>
    <lineage>
        <taxon>Bacteria</taxon>
        <taxon>Pseudomonadati</taxon>
        <taxon>Planctomycetota</taxon>
        <taxon>Phycisphaerae</taxon>
        <taxon>Sedimentisphaerales</taxon>
        <taxon>Anaerohalosphaeraceae</taxon>
        <taxon>Anaerohalosphaera</taxon>
    </lineage>
</organism>
<reference evidence="2" key="1">
    <citation type="submission" date="2017-02" db="EMBL/GenBank/DDBJ databases">
        <title>Comparative genomics and description of representatives of a novel lineage of planctomycetes thriving in anoxic sediments.</title>
        <authorList>
            <person name="Spring S."/>
            <person name="Bunk B."/>
            <person name="Sproer C."/>
        </authorList>
    </citation>
    <scope>NUCLEOTIDE SEQUENCE [LARGE SCALE GENOMIC DNA]</scope>
    <source>
        <strain evidence="2">ST-NAGAB-D1</strain>
    </source>
</reference>
<evidence type="ECO:0000313" key="1">
    <source>
        <dbReference type="EMBL" id="AQT68732.1"/>
    </source>
</evidence>
<sequence>MQVIRIDYANPNYMSPNYVPEYLHQAVPVYQQGCYNSAWSVDDIVSSPTTRPSENSEENIFADKQKTSYLALENIVAQIRKRYEIYDSNIRVLEYSKIKLKEHFYQWPQQLGLWPPGHKEMLSEQMNQLYQKQLDEKVSLWKDVSKLKLMLPQSLNDYLSIKRKSDIYSGGVPD</sequence>
<protein>
    <submittedName>
        <fullName evidence="1">Uncharacterized protein</fullName>
    </submittedName>
</protein>
<evidence type="ECO:0000313" key="2">
    <source>
        <dbReference type="Proteomes" id="UP000189674"/>
    </source>
</evidence>
<dbReference type="KEGG" id="alus:STSP2_01904"/>
<proteinExistence type="predicted"/>
<keyword evidence="2" id="KW-1185">Reference proteome</keyword>
<dbReference type="AlphaFoldDB" id="A0A1U9NLB4"/>
<dbReference type="EMBL" id="CP019791">
    <property type="protein sequence ID" value="AQT68732.1"/>
    <property type="molecule type" value="Genomic_DNA"/>
</dbReference>